<dbReference type="GeneID" id="30207039"/>
<dbReference type="RefSeq" id="XP_019048861.1">
    <property type="nucleotide sequence ID" value="XM_019189299.1"/>
</dbReference>
<reference evidence="2" key="2">
    <citation type="submission" date="2013-07" db="EMBL/GenBank/DDBJ databases">
        <authorList>
            <consortium name="The Broad Institute Genome Sequencing Platform"/>
            <person name="Cuomo C."/>
            <person name="Litvintseva A."/>
            <person name="Chen Y."/>
            <person name="Heitman J."/>
            <person name="Sun S."/>
            <person name="Springer D."/>
            <person name="Dromer F."/>
            <person name="Young S.K."/>
            <person name="Zeng Q."/>
            <person name="Gargeya S."/>
            <person name="Fitzgerald M."/>
            <person name="Abouelleil A."/>
            <person name="Alvarado L."/>
            <person name="Berlin A.M."/>
            <person name="Chapman S.B."/>
            <person name="Dewar J."/>
            <person name="Goldberg J."/>
            <person name="Griggs A."/>
            <person name="Gujja S."/>
            <person name="Hansen M."/>
            <person name="Howarth C."/>
            <person name="Imamovic A."/>
            <person name="Larimer J."/>
            <person name="McCowan C."/>
            <person name="Murphy C."/>
            <person name="Pearson M."/>
            <person name="Priest M."/>
            <person name="Roberts A."/>
            <person name="Saif S."/>
            <person name="Shea T."/>
            <person name="Sykes S."/>
            <person name="Wortman J."/>
            <person name="Nusbaum C."/>
            <person name="Birren B."/>
        </authorList>
    </citation>
    <scope>NUCLEOTIDE SEQUENCE</scope>
    <source>
        <strain evidence="2">CBS 10118</strain>
    </source>
</reference>
<dbReference type="AlphaFoldDB" id="A0A1B9G9W3"/>
<evidence type="ECO:0000313" key="3">
    <source>
        <dbReference type="Proteomes" id="UP000092730"/>
    </source>
</evidence>
<dbReference type="EMBL" id="KI894019">
    <property type="protein sequence ID" value="OCF27791.1"/>
    <property type="molecule type" value="Genomic_DNA"/>
</dbReference>
<dbReference type="Proteomes" id="UP000092730">
    <property type="component" value="Chromosome 2"/>
</dbReference>
<reference evidence="2" key="4">
    <citation type="submission" date="2024-02" db="EMBL/GenBank/DDBJ databases">
        <title>Comparative genomics of Cryptococcus and Kwoniella reveals pathogenesis evolution and contrasting modes of karyotype evolution via chromosome fusion or intercentromeric recombination.</title>
        <authorList>
            <person name="Coelho M.A."/>
            <person name="David-Palma M."/>
            <person name="Shea T."/>
            <person name="Bowers K."/>
            <person name="McGinley-Smith S."/>
            <person name="Mohammad A.W."/>
            <person name="Gnirke A."/>
            <person name="Yurkov A.M."/>
            <person name="Nowrousian M."/>
            <person name="Sun S."/>
            <person name="Cuomo C.A."/>
            <person name="Heitman J."/>
        </authorList>
    </citation>
    <scope>NUCLEOTIDE SEQUENCE</scope>
    <source>
        <strain evidence="2">CBS 10118</strain>
    </source>
</reference>
<proteinExistence type="predicted"/>
<dbReference type="VEuPathDB" id="FungiDB:I302_02640"/>
<organism evidence="1">
    <name type="scientific">Kwoniella bestiolae CBS 10118</name>
    <dbReference type="NCBI Taxonomy" id="1296100"/>
    <lineage>
        <taxon>Eukaryota</taxon>
        <taxon>Fungi</taxon>
        <taxon>Dikarya</taxon>
        <taxon>Basidiomycota</taxon>
        <taxon>Agaricomycotina</taxon>
        <taxon>Tremellomycetes</taxon>
        <taxon>Tremellales</taxon>
        <taxon>Cryptococcaceae</taxon>
        <taxon>Kwoniella</taxon>
    </lineage>
</organism>
<dbReference type="KEGG" id="kbi:30207039"/>
<evidence type="ECO:0000313" key="1">
    <source>
        <dbReference type="EMBL" id="OCF27791.1"/>
    </source>
</evidence>
<dbReference type="EMBL" id="CP144542">
    <property type="protein sequence ID" value="WVW81931.1"/>
    <property type="molecule type" value="Genomic_DNA"/>
</dbReference>
<protein>
    <recommendedName>
        <fullName evidence="4">BTB domain-containing protein</fullName>
    </recommendedName>
</protein>
<keyword evidence="3" id="KW-1185">Reference proteome</keyword>
<evidence type="ECO:0008006" key="4">
    <source>
        <dbReference type="Google" id="ProtNLM"/>
    </source>
</evidence>
<accession>A0A1B9G9W3</accession>
<sequence length="199" mass="23485">MLLLPQPGTHSTDRETAIQCDVSSKILDIFLTHISPNHFLLPMTLEETRTLLSLYDKFDCSEHVVKMLKSSLMDSSKTMPWETLIVASDRIDRQLGAEALRSMSRDIFVKGENENGIFHASNLRRSMNRLRIEWRCKIWDLVLDDQTTDATVTRIRASRWKSRRRNWHTSYHPQVTRETVLPFKGDWHEIARRFEEDEW</sequence>
<dbReference type="OrthoDB" id="10422883at2759"/>
<gene>
    <name evidence="1" type="ORF">I302_02640</name>
    <name evidence="2" type="ORF">I302_103934</name>
</gene>
<name>A0A1B9G9W3_9TREE</name>
<reference evidence="1" key="1">
    <citation type="submission" date="2013-07" db="EMBL/GenBank/DDBJ databases">
        <title>The Genome Sequence of Cryptococcus bestiolae CBS10118.</title>
        <authorList>
            <consortium name="The Broad Institute Genome Sequencing Platform"/>
            <person name="Cuomo C."/>
            <person name="Litvintseva A."/>
            <person name="Chen Y."/>
            <person name="Heitman J."/>
            <person name="Sun S."/>
            <person name="Springer D."/>
            <person name="Dromer F."/>
            <person name="Young S.K."/>
            <person name="Zeng Q."/>
            <person name="Gargeya S."/>
            <person name="Fitzgerald M."/>
            <person name="Abouelleil A."/>
            <person name="Alvarado L."/>
            <person name="Berlin A.M."/>
            <person name="Chapman S.B."/>
            <person name="Dewar J."/>
            <person name="Goldberg J."/>
            <person name="Griggs A."/>
            <person name="Gujja S."/>
            <person name="Hansen M."/>
            <person name="Howarth C."/>
            <person name="Imamovic A."/>
            <person name="Larimer J."/>
            <person name="McCowan C."/>
            <person name="Murphy C."/>
            <person name="Pearson M."/>
            <person name="Priest M."/>
            <person name="Roberts A."/>
            <person name="Saif S."/>
            <person name="Shea T."/>
            <person name="Sykes S."/>
            <person name="Wortman J."/>
            <person name="Nusbaum C."/>
            <person name="Birren B."/>
        </authorList>
    </citation>
    <scope>NUCLEOTIDE SEQUENCE [LARGE SCALE GENOMIC DNA]</scope>
    <source>
        <strain evidence="1">CBS 10118</strain>
    </source>
</reference>
<evidence type="ECO:0000313" key="2">
    <source>
        <dbReference type="EMBL" id="WVW81931.1"/>
    </source>
</evidence>
<reference evidence="1" key="3">
    <citation type="submission" date="2014-01" db="EMBL/GenBank/DDBJ databases">
        <title>Evolution of pathogenesis and genome organization in the Tremellales.</title>
        <authorList>
            <person name="Cuomo C."/>
            <person name="Litvintseva A."/>
            <person name="Heitman J."/>
            <person name="Chen Y."/>
            <person name="Sun S."/>
            <person name="Springer D."/>
            <person name="Dromer F."/>
            <person name="Young S."/>
            <person name="Zeng Q."/>
            <person name="Chapman S."/>
            <person name="Gujja S."/>
            <person name="Saif S."/>
            <person name="Birren B."/>
        </authorList>
    </citation>
    <scope>NUCLEOTIDE SEQUENCE</scope>
    <source>
        <strain evidence="1">CBS 10118</strain>
    </source>
</reference>